<dbReference type="GO" id="GO:0030117">
    <property type="term" value="C:membrane coat"/>
    <property type="evidence" value="ECO:0007669"/>
    <property type="project" value="InterPro"/>
</dbReference>
<keyword evidence="5" id="KW-0472">Membrane</keyword>
<gene>
    <name evidence="7" type="ORF">QTO34_003632</name>
</gene>
<dbReference type="InterPro" id="IPR002553">
    <property type="entry name" value="Clathrin/coatomer_adapt-like_N"/>
</dbReference>
<dbReference type="GO" id="GO:0012505">
    <property type="term" value="C:endomembrane system"/>
    <property type="evidence" value="ECO:0007669"/>
    <property type="project" value="UniProtKB-SubCell"/>
</dbReference>
<evidence type="ECO:0000256" key="5">
    <source>
        <dbReference type="ARBA" id="ARBA00023136"/>
    </source>
</evidence>
<dbReference type="AlphaFoldDB" id="A0AA40LLH7"/>
<comment type="similarity">
    <text evidence="2">Belongs to the adaptor complexes large subunit family.</text>
</comment>
<evidence type="ECO:0000256" key="4">
    <source>
        <dbReference type="ARBA" id="ARBA00022927"/>
    </source>
</evidence>
<evidence type="ECO:0000259" key="6">
    <source>
        <dbReference type="Pfam" id="PF01602"/>
    </source>
</evidence>
<organism evidence="7 8">
    <name type="scientific">Cnephaeus nilssonii</name>
    <name type="common">Northern bat</name>
    <name type="synonym">Eptesicus nilssonii</name>
    <dbReference type="NCBI Taxonomy" id="3371016"/>
    <lineage>
        <taxon>Eukaryota</taxon>
        <taxon>Metazoa</taxon>
        <taxon>Chordata</taxon>
        <taxon>Craniata</taxon>
        <taxon>Vertebrata</taxon>
        <taxon>Euteleostomi</taxon>
        <taxon>Mammalia</taxon>
        <taxon>Eutheria</taxon>
        <taxon>Laurasiatheria</taxon>
        <taxon>Chiroptera</taxon>
        <taxon>Yangochiroptera</taxon>
        <taxon>Vespertilionidae</taxon>
        <taxon>Cnephaeus</taxon>
    </lineage>
</organism>
<reference evidence="7" key="1">
    <citation type="submission" date="2023-06" db="EMBL/GenBank/DDBJ databases">
        <title>Reference genome for the Northern bat (Eptesicus nilssonii), a most northern bat species.</title>
        <authorList>
            <person name="Laine V.N."/>
            <person name="Pulliainen A.T."/>
            <person name="Lilley T.M."/>
        </authorList>
    </citation>
    <scope>NUCLEOTIDE SEQUENCE</scope>
    <source>
        <strain evidence="7">BLF_Eptnil</strain>
        <tissue evidence="7">Kidney</tissue>
    </source>
</reference>
<dbReference type="PANTHER" id="PTHR11134">
    <property type="entry name" value="ADAPTOR COMPLEX SUBUNIT BETA FAMILY MEMBER"/>
    <property type="match status" value="1"/>
</dbReference>
<comment type="caution">
    <text evidence="7">The sequence shown here is derived from an EMBL/GenBank/DDBJ whole genome shotgun (WGS) entry which is preliminary data.</text>
</comment>
<dbReference type="Proteomes" id="UP001177744">
    <property type="component" value="Unassembled WGS sequence"/>
</dbReference>
<dbReference type="SUPFAM" id="SSF48371">
    <property type="entry name" value="ARM repeat"/>
    <property type="match status" value="1"/>
</dbReference>
<keyword evidence="8" id="KW-1185">Reference proteome</keyword>
<evidence type="ECO:0000313" key="8">
    <source>
        <dbReference type="Proteomes" id="UP001177744"/>
    </source>
</evidence>
<dbReference type="InterPro" id="IPR026739">
    <property type="entry name" value="AP_beta"/>
</dbReference>
<protein>
    <recommendedName>
        <fullName evidence="6">Clathrin/coatomer adaptor adaptin-like N-terminal domain-containing protein</fullName>
    </recommendedName>
</protein>
<dbReference type="InterPro" id="IPR011989">
    <property type="entry name" value="ARM-like"/>
</dbReference>
<evidence type="ECO:0000256" key="3">
    <source>
        <dbReference type="ARBA" id="ARBA00022448"/>
    </source>
</evidence>
<dbReference type="InterPro" id="IPR016024">
    <property type="entry name" value="ARM-type_fold"/>
</dbReference>
<dbReference type="Gene3D" id="1.25.10.10">
    <property type="entry name" value="Leucine-rich Repeat Variant"/>
    <property type="match status" value="2"/>
</dbReference>
<dbReference type="GO" id="GO:0006886">
    <property type="term" value="P:intracellular protein transport"/>
    <property type="evidence" value="ECO:0007669"/>
    <property type="project" value="InterPro"/>
</dbReference>
<evidence type="ECO:0000256" key="1">
    <source>
        <dbReference type="ARBA" id="ARBA00004184"/>
    </source>
</evidence>
<feature type="domain" description="Clathrin/coatomer adaptor adaptin-like N-terminal" evidence="6">
    <location>
        <begin position="16"/>
        <end position="132"/>
    </location>
</feature>
<dbReference type="EMBL" id="JAULJE010000013">
    <property type="protein sequence ID" value="KAK1335834.1"/>
    <property type="molecule type" value="Genomic_DNA"/>
</dbReference>
<name>A0AA40LLH7_CNENI</name>
<evidence type="ECO:0000313" key="7">
    <source>
        <dbReference type="EMBL" id="KAK1335834.1"/>
    </source>
</evidence>
<keyword evidence="3" id="KW-0813">Transport</keyword>
<dbReference type="Pfam" id="PF01602">
    <property type="entry name" value="Adaptin_N"/>
    <property type="match status" value="1"/>
</dbReference>
<proteinExistence type="inferred from homology"/>
<keyword evidence="4" id="KW-0653">Protein transport</keyword>
<evidence type="ECO:0000256" key="2">
    <source>
        <dbReference type="ARBA" id="ARBA00006613"/>
    </source>
</evidence>
<sequence length="336" mass="37976">MDSKYFTTNKKGEIFELKAKLSNEKRKGPGKKVIAAMTVGEDVSSLFPDRAKCVQTEDLELKKLVYLYWMNHANNQPDMAIMAVNSFAKDCDYPNPRILALAVSTMECIQVDKMTEYLPETLPKCLKDEDPMFGKQQQSAWQNYMISMPKWWKIDSNPMVVANAVAVLSEISDSHLNSNLLDLNPQNVNKLLTSLNESDYYNMLLKKLALPCHLSLCCLGSQRCTNIAQVLAELKECVTEVDADCWAIGQCTIDTGRTCNRNRTTVVYSVRQLWTRLVSSFTIKVEQSTECHVSTLLDLIQTKVNYVVQEVTVVIRDISTSTPTSVKASWPLCMRT</sequence>
<dbReference type="GO" id="GO:0016192">
    <property type="term" value="P:vesicle-mediated transport"/>
    <property type="evidence" value="ECO:0007669"/>
    <property type="project" value="InterPro"/>
</dbReference>
<comment type="subcellular location">
    <subcellularLocation>
        <location evidence="1">Endomembrane system</location>
        <topology evidence="1">Peripheral membrane protein</topology>
    </subcellularLocation>
</comment>
<accession>A0AA40LLH7</accession>